<evidence type="ECO:0000313" key="1">
    <source>
        <dbReference type="EMBL" id="MBU3849378.1"/>
    </source>
</evidence>
<reference evidence="1" key="1">
    <citation type="journal article" date="2021" name="PeerJ">
        <title>Extensive microbial diversity within the chicken gut microbiome revealed by metagenomics and culture.</title>
        <authorList>
            <person name="Gilroy R."/>
            <person name="Ravi A."/>
            <person name="Getino M."/>
            <person name="Pursley I."/>
            <person name="Horton D.L."/>
            <person name="Alikhan N.F."/>
            <person name="Baker D."/>
            <person name="Gharbi K."/>
            <person name="Hall N."/>
            <person name="Watson M."/>
            <person name="Adriaenssens E.M."/>
            <person name="Foster-Nyarko E."/>
            <person name="Jarju S."/>
            <person name="Secka A."/>
            <person name="Antonio M."/>
            <person name="Oren A."/>
            <person name="Chaudhuri R.R."/>
            <person name="La Ragione R."/>
            <person name="Hildebrand F."/>
            <person name="Pallen M.J."/>
        </authorList>
    </citation>
    <scope>NUCLEOTIDE SEQUENCE</scope>
    <source>
        <strain evidence="1">Gambia15-2214</strain>
    </source>
</reference>
<gene>
    <name evidence="1" type="ORF">IAA16_02300</name>
</gene>
<dbReference type="EMBL" id="JAHLFV010000052">
    <property type="protein sequence ID" value="MBU3849378.1"/>
    <property type="molecule type" value="Genomic_DNA"/>
</dbReference>
<protein>
    <submittedName>
        <fullName evidence="1">Uncharacterized protein</fullName>
    </submittedName>
</protein>
<organism evidence="1 2">
    <name type="scientific">Candidatus Treponema excrementipullorum</name>
    <dbReference type="NCBI Taxonomy" id="2838768"/>
    <lineage>
        <taxon>Bacteria</taxon>
        <taxon>Pseudomonadati</taxon>
        <taxon>Spirochaetota</taxon>
        <taxon>Spirochaetia</taxon>
        <taxon>Spirochaetales</taxon>
        <taxon>Treponemataceae</taxon>
        <taxon>Treponema</taxon>
    </lineage>
</organism>
<dbReference type="AlphaFoldDB" id="A0A9E2P024"/>
<comment type="caution">
    <text evidence="1">The sequence shown here is derived from an EMBL/GenBank/DDBJ whole genome shotgun (WGS) entry which is preliminary data.</text>
</comment>
<evidence type="ECO:0000313" key="2">
    <source>
        <dbReference type="Proteomes" id="UP000823914"/>
    </source>
</evidence>
<proteinExistence type="predicted"/>
<sequence length="111" mass="13012">MKILNKKKFIAVSLLILLLFFLLAILVFFLGSFFSKNKEEVMFDDTIILHQELIPPKVPSIPDDYYLVRPKDYQWTEDDIDRWFTTPDGEMLDTLDSANRQMIDKLLEAAP</sequence>
<reference evidence="1" key="2">
    <citation type="submission" date="2021-04" db="EMBL/GenBank/DDBJ databases">
        <authorList>
            <person name="Gilroy R."/>
        </authorList>
    </citation>
    <scope>NUCLEOTIDE SEQUENCE</scope>
    <source>
        <strain evidence="1">Gambia15-2214</strain>
    </source>
</reference>
<dbReference type="Proteomes" id="UP000823914">
    <property type="component" value="Unassembled WGS sequence"/>
</dbReference>
<accession>A0A9E2P024</accession>
<name>A0A9E2P024_9SPIR</name>